<proteinExistence type="predicted"/>
<reference evidence="1 2" key="1">
    <citation type="submission" date="2019-08" db="EMBL/GenBank/DDBJ databases">
        <title>A chromosome-level genome assembly, high-density linkage maps, and genome scans reveal the genomic architecture of hybrid incompatibilities underlying speciation via character displacement in darters (Percidae: Etheostominae).</title>
        <authorList>
            <person name="Moran R.L."/>
            <person name="Catchen J.M."/>
            <person name="Fuller R.C."/>
        </authorList>
    </citation>
    <scope>NUCLEOTIDE SEQUENCE [LARGE SCALE GENOMIC DNA]</scope>
    <source>
        <strain evidence="1">EspeVRDwgs_2016</strain>
        <tissue evidence="1">Muscle</tissue>
    </source>
</reference>
<dbReference type="Proteomes" id="UP000327493">
    <property type="component" value="Chromosome 2"/>
</dbReference>
<organism evidence="1 2">
    <name type="scientific">Etheostoma spectabile</name>
    <name type="common">orangethroat darter</name>
    <dbReference type="NCBI Taxonomy" id="54343"/>
    <lineage>
        <taxon>Eukaryota</taxon>
        <taxon>Metazoa</taxon>
        <taxon>Chordata</taxon>
        <taxon>Craniata</taxon>
        <taxon>Vertebrata</taxon>
        <taxon>Euteleostomi</taxon>
        <taxon>Actinopterygii</taxon>
        <taxon>Neopterygii</taxon>
        <taxon>Teleostei</taxon>
        <taxon>Neoteleostei</taxon>
        <taxon>Acanthomorphata</taxon>
        <taxon>Eupercaria</taxon>
        <taxon>Perciformes</taxon>
        <taxon>Percoidei</taxon>
        <taxon>Percidae</taxon>
        <taxon>Etheostomatinae</taxon>
        <taxon>Etheostoma</taxon>
    </lineage>
</organism>
<dbReference type="AlphaFoldDB" id="A0A5J5DPD6"/>
<protein>
    <submittedName>
        <fullName evidence="1">Uncharacterized protein</fullName>
    </submittedName>
</protein>
<accession>A0A5J5DPD6</accession>
<evidence type="ECO:0000313" key="2">
    <source>
        <dbReference type="Proteomes" id="UP000327493"/>
    </source>
</evidence>
<comment type="caution">
    <text evidence="1">The sequence shown here is derived from an EMBL/GenBank/DDBJ whole genome shotgun (WGS) entry which is preliminary data.</text>
</comment>
<dbReference type="EMBL" id="VOFY01000002">
    <property type="protein sequence ID" value="KAA8595307.1"/>
    <property type="molecule type" value="Genomic_DNA"/>
</dbReference>
<sequence length="193" mass="21271">MTDVHSEGLFRLKLTTALVHMLLSSGLHGGVERIRLALREVHSAVGETGGGAEMLIKGRRFKYQMYFVLSARGQLVVQLSVTLWPSVTTAEGVHFTLRPKRSQDRWELASSSSELQGGEFRSLTRLARSFIEVVVVASSPEGCFWAPGNRERQPGSCIGLLPRPGAYAADLRGDESCGIPPPRRLPLPVTYRR</sequence>
<keyword evidence="2" id="KW-1185">Reference proteome</keyword>
<gene>
    <name evidence="1" type="ORF">FQN60_012442</name>
</gene>
<name>A0A5J5DPD6_9PERO</name>
<evidence type="ECO:0000313" key="1">
    <source>
        <dbReference type="EMBL" id="KAA8595307.1"/>
    </source>
</evidence>